<organism evidence="1 2">
    <name type="scientific">Candidatus Thiomargarita nelsonii</name>
    <dbReference type="NCBI Taxonomy" id="1003181"/>
    <lineage>
        <taxon>Bacteria</taxon>
        <taxon>Pseudomonadati</taxon>
        <taxon>Pseudomonadota</taxon>
        <taxon>Gammaproteobacteria</taxon>
        <taxon>Thiotrichales</taxon>
        <taxon>Thiotrichaceae</taxon>
        <taxon>Thiomargarita</taxon>
    </lineage>
</organism>
<protein>
    <submittedName>
        <fullName evidence="1">Uncharacterized protein</fullName>
    </submittedName>
</protein>
<evidence type="ECO:0000313" key="2">
    <source>
        <dbReference type="Proteomes" id="UP000076962"/>
    </source>
</evidence>
<accession>A0A176RVF4</accession>
<proteinExistence type="predicted"/>
<dbReference type="AlphaFoldDB" id="A0A176RVF4"/>
<dbReference type="EMBL" id="LUTY01002686">
    <property type="protein sequence ID" value="OAD19731.1"/>
    <property type="molecule type" value="Genomic_DNA"/>
</dbReference>
<sequence length="75" mass="8238">MESAIKSRDCNEKLIPDVPIEMPSLTPMVLKRIPTSEAAITPSLTFVAKSSKCILQVLPSYQTLAMPTWALFISS</sequence>
<reference evidence="1 2" key="1">
    <citation type="submission" date="2016-05" db="EMBL/GenBank/DDBJ databases">
        <title>Single-cell genome of chain-forming Candidatus Thiomargarita nelsonii and comparison to other large sulfur-oxidizing bacteria.</title>
        <authorList>
            <person name="Winkel M."/>
            <person name="Salman V."/>
            <person name="Woyke T."/>
            <person name="Schulz-Vogt H."/>
            <person name="Richter M."/>
            <person name="Flood B."/>
            <person name="Bailey J."/>
            <person name="Amann R."/>
            <person name="Mussmann M."/>
        </authorList>
    </citation>
    <scope>NUCLEOTIDE SEQUENCE [LARGE SCALE GENOMIC DNA]</scope>
    <source>
        <strain evidence="1 2">THI036</strain>
    </source>
</reference>
<evidence type="ECO:0000313" key="1">
    <source>
        <dbReference type="EMBL" id="OAD19731.1"/>
    </source>
</evidence>
<comment type="caution">
    <text evidence="1">The sequence shown here is derived from an EMBL/GenBank/DDBJ whole genome shotgun (WGS) entry which is preliminary data.</text>
</comment>
<keyword evidence="2" id="KW-1185">Reference proteome</keyword>
<name>A0A176RVF4_9GAMM</name>
<gene>
    <name evidence="1" type="ORF">THIOM_004621</name>
</gene>
<dbReference type="Proteomes" id="UP000076962">
    <property type="component" value="Unassembled WGS sequence"/>
</dbReference>